<evidence type="ECO:0000256" key="3">
    <source>
        <dbReference type="ARBA" id="ARBA00022434"/>
    </source>
</evidence>
<dbReference type="GO" id="GO:0008199">
    <property type="term" value="F:ferric iron binding"/>
    <property type="evidence" value="ECO:0007669"/>
    <property type="project" value="InterPro"/>
</dbReference>
<reference evidence="13 14" key="1">
    <citation type="journal article" date="2018" name="Nat. Ecol. Evol.">
        <title>Genomic signatures of mitonuclear coevolution across populations of Tigriopus californicus.</title>
        <authorList>
            <person name="Barreto F.S."/>
            <person name="Watson E.T."/>
            <person name="Lima T.G."/>
            <person name="Willett C.S."/>
            <person name="Edmands S."/>
            <person name="Li W."/>
            <person name="Burton R.S."/>
        </authorList>
    </citation>
    <scope>NUCLEOTIDE SEQUENCE [LARGE SCALE GENOMIC DNA]</scope>
    <source>
        <strain evidence="13 14">San Diego</strain>
    </source>
</reference>
<dbReference type="InterPro" id="IPR009040">
    <property type="entry name" value="Ferritin-like_diiron"/>
</dbReference>
<feature type="binding site" evidence="10">
    <location>
        <position position="150"/>
    </location>
    <ligand>
        <name>Fe cation</name>
        <dbReference type="ChEBI" id="CHEBI:24875"/>
        <label>1</label>
    </ligand>
</feature>
<evidence type="ECO:0000256" key="2">
    <source>
        <dbReference type="ARBA" id="ARBA00007513"/>
    </source>
</evidence>
<evidence type="ECO:0000256" key="4">
    <source>
        <dbReference type="ARBA" id="ARBA00022490"/>
    </source>
</evidence>
<comment type="function">
    <text evidence="11">Stores iron in a soluble, non-toxic, readily available form. Important for iron homeostasis. Iron is taken up in the ferrous form and deposited as ferric hydroxides after oxidation.</text>
</comment>
<keyword evidence="4" id="KW-0963">Cytoplasm</keyword>
<keyword evidence="5 10" id="KW-0479">Metal-binding</keyword>
<dbReference type="InterPro" id="IPR001519">
    <property type="entry name" value="Ferritin"/>
</dbReference>
<accession>A0A553NCD2</accession>
<protein>
    <recommendedName>
        <fullName evidence="11">Ferritin</fullName>
        <ecNumber evidence="11">1.16.3.1</ecNumber>
    </recommendedName>
</protein>
<dbReference type="InterPro" id="IPR009078">
    <property type="entry name" value="Ferritin-like_SF"/>
</dbReference>
<dbReference type="GO" id="GO:0008198">
    <property type="term" value="F:ferrous iron binding"/>
    <property type="evidence" value="ECO:0007669"/>
    <property type="project" value="TreeGrafter"/>
</dbReference>
<dbReference type="GO" id="GO:0004322">
    <property type="term" value="F:ferroxidase activity"/>
    <property type="evidence" value="ECO:0007669"/>
    <property type="project" value="UniProtKB-EC"/>
</dbReference>
<dbReference type="EC" id="1.16.3.1" evidence="11"/>
<dbReference type="Pfam" id="PF00210">
    <property type="entry name" value="Ferritin"/>
    <property type="match status" value="1"/>
</dbReference>
<dbReference type="GO" id="GO:0006826">
    <property type="term" value="P:iron ion transport"/>
    <property type="evidence" value="ECO:0007669"/>
    <property type="project" value="InterPro"/>
</dbReference>
<feature type="binding site" evidence="10">
    <location>
        <position position="116"/>
    </location>
    <ligand>
        <name>Fe cation</name>
        <dbReference type="ChEBI" id="CHEBI:24875"/>
        <label>1</label>
    </ligand>
</feature>
<evidence type="ECO:0000256" key="8">
    <source>
        <dbReference type="ARBA" id="ARBA00023329"/>
    </source>
</evidence>
<dbReference type="InterPro" id="IPR012347">
    <property type="entry name" value="Ferritin-like"/>
</dbReference>
<evidence type="ECO:0000313" key="14">
    <source>
        <dbReference type="Proteomes" id="UP000318571"/>
    </source>
</evidence>
<dbReference type="PANTHER" id="PTHR11431:SF75">
    <property type="entry name" value="FERRITIN"/>
    <property type="match status" value="1"/>
</dbReference>
<dbReference type="PANTHER" id="PTHR11431">
    <property type="entry name" value="FERRITIN"/>
    <property type="match status" value="1"/>
</dbReference>
<evidence type="ECO:0000256" key="5">
    <source>
        <dbReference type="ARBA" id="ARBA00022723"/>
    </source>
</evidence>
<evidence type="ECO:0000256" key="9">
    <source>
        <dbReference type="ARBA" id="ARBA00047990"/>
    </source>
</evidence>
<dbReference type="GO" id="GO:0006879">
    <property type="term" value="P:intracellular iron ion homeostasis"/>
    <property type="evidence" value="ECO:0007669"/>
    <property type="project" value="UniProtKB-KW"/>
</dbReference>
<keyword evidence="7 10" id="KW-0408">Iron</keyword>
<comment type="catalytic activity">
    <reaction evidence="9 11">
        <text>4 Fe(2+) + O2 + 4 H(+) = 4 Fe(3+) + 2 H2O</text>
        <dbReference type="Rhea" id="RHEA:11148"/>
        <dbReference type="ChEBI" id="CHEBI:15377"/>
        <dbReference type="ChEBI" id="CHEBI:15378"/>
        <dbReference type="ChEBI" id="CHEBI:15379"/>
        <dbReference type="ChEBI" id="CHEBI:29033"/>
        <dbReference type="ChEBI" id="CHEBI:29034"/>
        <dbReference type="EC" id="1.16.3.1"/>
    </reaction>
</comment>
<proteinExistence type="inferred from homology"/>
<evidence type="ECO:0000256" key="10">
    <source>
        <dbReference type="PIRSR" id="PIRSR601519-1"/>
    </source>
</evidence>
<evidence type="ECO:0000313" key="13">
    <source>
        <dbReference type="EMBL" id="TRY63058.1"/>
    </source>
</evidence>
<evidence type="ECO:0000256" key="11">
    <source>
        <dbReference type="RuleBase" id="RU361145"/>
    </source>
</evidence>
<keyword evidence="6 11" id="KW-0560">Oxidoreductase</keyword>
<keyword evidence="14" id="KW-1185">Reference proteome</keyword>
<dbReference type="CDD" id="cd01056">
    <property type="entry name" value="Euk_Ferritin"/>
    <property type="match status" value="1"/>
</dbReference>
<keyword evidence="3 11" id="KW-0409">Iron storage</keyword>
<feature type="binding site" evidence="10">
    <location>
        <position position="36"/>
    </location>
    <ligand>
        <name>Fe cation</name>
        <dbReference type="ChEBI" id="CHEBI:24875"/>
        <label>1</label>
    </ligand>
</feature>
<dbReference type="Proteomes" id="UP000318571">
    <property type="component" value="Chromosome 10"/>
</dbReference>
<dbReference type="SUPFAM" id="SSF47240">
    <property type="entry name" value="Ferritin-like"/>
    <property type="match status" value="1"/>
</dbReference>
<dbReference type="OMA" id="NMETWIN"/>
<feature type="binding site" evidence="10">
    <location>
        <position position="71"/>
    </location>
    <ligand>
        <name>Fe cation</name>
        <dbReference type="ChEBI" id="CHEBI:24875"/>
        <label>1</label>
    </ligand>
</feature>
<dbReference type="AlphaFoldDB" id="A0A553NCD2"/>
<dbReference type="GO" id="GO:0031410">
    <property type="term" value="C:cytoplasmic vesicle"/>
    <property type="evidence" value="ECO:0007669"/>
    <property type="project" value="UniProtKB-SubCell"/>
</dbReference>
<feature type="binding site" evidence="10">
    <location>
        <position position="74"/>
    </location>
    <ligand>
        <name>Fe cation</name>
        <dbReference type="ChEBI" id="CHEBI:24875"/>
        <label>1</label>
    </ligand>
</feature>
<sequence>MSFNGSDQALDHPDQFVRQGFSQRLNDSLNQAINRELVASYTYLSMAQYFSRADVALHGFAKHFLVQSHEEQEHGQLLIRYINERGGNVEFFDVKKPRFMDWGSPLSAFEAVLNMETWINEELKKSHEIATVDSDGSASDFLEGTFLQNQVREIKEAGDFLSKLKRVGHGVGFHLIDQELLAKYDTSSSSSSSDD</sequence>
<keyword evidence="8" id="KW-0968">Cytoplasmic vesicle</keyword>
<evidence type="ECO:0000259" key="12">
    <source>
        <dbReference type="PROSITE" id="PS50905"/>
    </source>
</evidence>
<dbReference type="Gene3D" id="1.20.1260.10">
    <property type="match status" value="1"/>
</dbReference>
<evidence type="ECO:0000256" key="6">
    <source>
        <dbReference type="ARBA" id="ARBA00023002"/>
    </source>
</evidence>
<evidence type="ECO:0000256" key="1">
    <source>
        <dbReference type="ARBA" id="ARBA00004541"/>
    </source>
</evidence>
<dbReference type="STRING" id="6832.A0A553NCD2"/>
<feature type="domain" description="Ferritin-like diiron" evidence="12">
    <location>
        <begin position="19"/>
        <end position="168"/>
    </location>
</feature>
<dbReference type="EMBL" id="VCGU01000458">
    <property type="protein sequence ID" value="TRY63058.1"/>
    <property type="molecule type" value="Genomic_DNA"/>
</dbReference>
<organism evidence="13 14">
    <name type="scientific">Tigriopus californicus</name>
    <name type="common">Marine copepod</name>
    <dbReference type="NCBI Taxonomy" id="6832"/>
    <lineage>
        <taxon>Eukaryota</taxon>
        <taxon>Metazoa</taxon>
        <taxon>Ecdysozoa</taxon>
        <taxon>Arthropoda</taxon>
        <taxon>Crustacea</taxon>
        <taxon>Multicrustacea</taxon>
        <taxon>Hexanauplia</taxon>
        <taxon>Copepoda</taxon>
        <taxon>Harpacticoida</taxon>
        <taxon>Harpacticidae</taxon>
        <taxon>Tigriopus</taxon>
    </lineage>
</organism>
<gene>
    <name evidence="13" type="ORF">TCAL_10892</name>
</gene>
<name>A0A553NCD2_TIGCA</name>
<comment type="subcellular location">
    <subcellularLocation>
        <location evidence="1">Cytoplasmic vesicle</location>
    </subcellularLocation>
</comment>
<comment type="similarity">
    <text evidence="2 11">Belongs to the ferritin family.</text>
</comment>
<dbReference type="InterPro" id="IPR008331">
    <property type="entry name" value="Ferritin_DPS_dom"/>
</dbReference>
<dbReference type="OrthoDB" id="186462at2759"/>
<dbReference type="FunFam" id="1.20.1260.10:FF:000024">
    <property type="entry name" value="Ferritin heavy chain"/>
    <property type="match status" value="1"/>
</dbReference>
<evidence type="ECO:0000256" key="7">
    <source>
        <dbReference type="ARBA" id="ARBA00023004"/>
    </source>
</evidence>
<dbReference type="PROSITE" id="PS50905">
    <property type="entry name" value="FERRITIN_LIKE"/>
    <property type="match status" value="1"/>
</dbReference>
<comment type="caution">
    <text evidence="13">The sequence shown here is derived from an EMBL/GenBank/DDBJ whole genome shotgun (WGS) entry which is preliminary data.</text>
</comment>